<organism evidence="1 2">
    <name type="scientific">Solanum verrucosum</name>
    <dbReference type="NCBI Taxonomy" id="315347"/>
    <lineage>
        <taxon>Eukaryota</taxon>
        <taxon>Viridiplantae</taxon>
        <taxon>Streptophyta</taxon>
        <taxon>Embryophyta</taxon>
        <taxon>Tracheophyta</taxon>
        <taxon>Spermatophyta</taxon>
        <taxon>Magnoliopsida</taxon>
        <taxon>eudicotyledons</taxon>
        <taxon>Gunneridae</taxon>
        <taxon>Pentapetalae</taxon>
        <taxon>asterids</taxon>
        <taxon>lamiids</taxon>
        <taxon>Solanales</taxon>
        <taxon>Solanaceae</taxon>
        <taxon>Solanoideae</taxon>
        <taxon>Solaneae</taxon>
        <taxon>Solanum</taxon>
    </lineage>
</organism>
<reference evidence="1" key="1">
    <citation type="submission" date="2023-08" db="EMBL/GenBank/DDBJ databases">
        <title>A de novo genome assembly of Solanum verrucosum Schlechtendal, a Mexican diploid species geographically isolated from the other diploid A-genome species in potato relatives.</title>
        <authorList>
            <person name="Hosaka K."/>
        </authorList>
    </citation>
    <scope>NUCLEOTIDE SEQUENCE</scope>
    <source>
        <tissue evidence="1">Young leaves</tissue>
    </source>
</reference>
<sequence length="166" mass="18736">MNVLYHPGKANVVVDALSRLSTSSVSHVEEEMKELAKDVHRLARLGVGLMDMSDGGVIVQNRSESSLVAEVKEKQDSDPILLQLKVEKGKEIYGEEGIERGWDACTIAETSWIHHILRELGLYLREPAVRVLCDNVSSTYTLRNPVFHDRSKHIDVDFHYVRDKVA</sequence>
<evidence type="ECO:0000313" key="2">
    <source>
        <dbReference type="Proteomes" id="UP001234989"/>
    </source>
</evidence>
<keyword evidence="2" id="KW-1185">Reference proteome</keyword>
<name>A0AAF0V441_SOLVR</name>
<dbReference type="EMBL" id="CP133623">
    <property type="protein sequence ID" value="WMV58165.1"/>
    <property type="molecule type" value="Genomic_DNA"/>
</dbReference>
<evidence type="ECO:0000313" key="1">
    <source>
        <dbReference type="EMBL" id="WMV58165.1"/>
    </source>
</evidence>
<dbReference type="AlphaFoldDB" id="A0AAF0V441"/>
<gene>
    <name evidence="1" type="ORF">MTR67_051550</name>
</gene>
<proteinExistence type="predicted"/>
<accession>A0AAF0V441</accession>
<protein>
    <submittedName>
        <fullName evidence="1">Uncharacterized protein</fullName>
    </submittedName>
</protein>
<dbReference type="Proteomes" id="UP001234989">
    <property type="component" value="Chromosome 12"/>
</dbReference>
<dbReference type="CDD" id="cd09272">
    <property type="entry name" value="RNase_HI_RT_Ty1"/>
    <property type="match status" value="1"/>
</dbReference>